<dbReference type="Proteomes" id="UP001295469">
    <property type="component" value="Chromosome C09"/>
</dbReference>
<dbReference type="EMBL" id="HG994373">
    <property type="protein sequence ID" value="CAF1716302.1"/>
    <property type="molecule type" value="Genomic_DNA"/>
</dbReference>
<keyword evidence="1" id="KW-1133">Transmembrane helix</keyword>
<keyword evidence="1" id="KW-0812">Transmembrane</keyword>
<gene>
    <name evidence="2" type="ORF">DARMORV10_C09P07210.1</name>
</gene>
<evidence type="ECO:0000256" key="1">
    <source>
        <dbReference type="SAM" id="Phobius"/>
    </source>
</evidence>
<proteinExistence type="predicted"/>
<reference evidence="2" key="1">
    <citation type="submission" date="2021-01" db="EMBL/GenBank/DDBJ databases">
        <authorList>
            <consortium name="Genoscope - CEA"/>
            <person name="William W."/>
        </authorList>
    </citation>
    <scope>NUCLEOTIDE SEQUENCE</scope>
</reference>
<dbReference type="AlphaFoldDB" id="A0A816IQW8"/>
<feature type="non-terminal residue" evidence="2">
    <location>
        <position position="1"/>
    </location>
</feature>
<sequence length="73" mass="8647">EIRVPRTTDRNPTVTKLVKEYEKYLVELADVNYVCHISKYCTRQRDLVHRITFLIGVAARALITLWFMFKVGF</sequence>
<protein>
    <submittedName>
        <fullName evidence="2">(rape) hypothetical protein</fullName>
    </submittedName>
</protein>
<name>A0A816IQW8_BRANA</name>
<keyword evidence="1" id="KW-0472">Membrane</keyword>
<organism evidence="2">
    <name type="scientific">Brassica napus</name>
    <name type="common">Rape</name>
    <dbReference type="NCBI Taxonomy" id="3708"/>
    <lineage>
        <taxon>Eukaryota</taxon>
        <taxon>Viridiplantae</taxon>
        <taxon>Streptophyta</taxon>
        <taxon>Embryophyta</taxon>
        <taxon>Tracheophyta</taxon>
        <taxon>Spermatophyta</taxon>
        <taxon>Magnoliopsida</taxon>
        <taxon>eudicotyledons</taxon>
        <taxon>Gunneridae</taxon>
        <taxon>Pentapetalae</taxon>
        <taxon>rosids</taxon>
        <taxon>malvids</taxon>
        <taxon>Brassicales</taxon>
        <taxon>Brassicaceae</taxon>
        <taxon>Brassiceae</taxon>
        <taxon>Brassica</taxon>
    </lineage>
</organism>
<feature type="transmembrane region" description="Helical" evidence="1">
    <location>
        <begin position="47"/>
        <end position="69"/>
    </location>
</feature>
<evidence type="ECO:0000313" key="2">
    <source>
        <dbReference type="EMBL" id="CAF1716302.1"/>
    </source>
</evidence>
<accession>A0A816IQW8</accession>